<accession>A0A9D1FWW4</accession>
<sequence>MKIQNKQIYQQNFQALHIAETKNYIKNVETPISIYHLGENDRNYLYNLKKTIKFKDLMPKLPECLIEVWQGIFNVAITQSLNTKKVGFIEFSNKKPCGLMVYTPENFRYKLDAICTWPTEPEKRVPFAGKTLFKIMFEDFLKTDAKFIDLDAVTNGPFNAVSKYMSLGFKQRGGENCIIAMRTGRDNVRETSSALEKFIRIRMLQNTEDIPLSEV</sequence>
<dbReference type="Proteomes" id="UP000824139">
    <property type="component" value="Unassembled WGS sequence"/>
</dbReference>
<proteinExistence type="predicted"/>
<comment type="caution">
    <text evidence="1">The sequence shown here is derived from an EMBL/GenBank/DDBJ whole genome shotgun (WGS) entry which is preliminary data.</text>
</comment>
<protein>
    <submittedName>
        <fullName evidence="1">Uncharacterized protein</fullName>
    </submittedName>
</protein>
<evidence type="ECO:0000313" key="1">
    <source>
        <dbReference type="EMBL" id="HIS83525.1"/>
    </source>
</evidence>
<name>A0A9D1FWW4_9BACT</name>
<dbReference type="AlphaFoldDB" id="A0A9D1FWW4"/>
<evidence type="ECO:0000313" key="2">
    <source>
        <dbReference type="Proteomes" id="UP000824139"/>
    </source>
</evidence>
<reference evidence="1" key="1">
    <citation type="submission" date="2020-10" db="EMBL/GenBank/DDBJ databases">
        <authorList>
            <person name="Gilroy R."/>
        </authorList>
    </citation>
    <scope>NUCLEOTIDE SEQUENCE</scope>
    <source>
        <strain evidence="1">CHK152-2994</strain>
    </source>
</reference>
<gene>
    <name evidence="1" type="ORF">IAD41_07985</name>
</gene>
<reference evidence="1" key="2">
    <citation type="journal article" date="2021" name="PeerJ">
        <title>Extensive microbial diversity within the chicken gut microbiome revealed by metagenomics and culture.</title>
        <authorList>
            <person name="Gilroy R."/>
            <person name="Ravi A."/>
            <person name="Getino M."/>
            <person name="Pursley I."/>
            <person name="Horton D.L."/>
            <person name="Alikhan N.F."/>
            <person name="Baker D."/>
            <person name="Gharbi K."/>
            <person name="Hall N."/>
            <person name="Watson M."/>
            <person name="Adriaenssens E.M."/>
            <person name="Foster-Nyarko E."/>
            <person name="Jarju S."/>
            <person name="Secka A."/>
            <person name="Antonio M."/>
            <person name="Oren A."/>
            <person name="Chaudhuri R.R."/>
            <person name="La Ragione R."/>
            <person name="Hildebrand F."/>
            <person name="Pallen M.J."/>
        </authorList>
    </citation>
    <scope>NUCLEOTIDE SEQUENCE</scope>
    <source>
        <strain evidence="1">CHK152-2994</strain>
    </source>
</reference>
<dbReference type="EMBL" id="DVJO01000173">
    <property type="protein sequence ID" value="HIS83525.1"/>
    <property type="molecule type" value="Genomic_DNA"/>
</dbReference>
<organism evidence="1 2">
    <name type="scientific">Candidatus Scatenecus faecavium</name>
    <dbReference type="NCBI Taxonomy" id="2840915"/>
    <lineage>
        <taxon>Bacteria</taxon>
        <taxon>Candidatus Scatenecus</taxon>
    </lineage>
</organism>